<feature type="region of interest" description="Disordered" evidence="1">
    <location>
        <begin position="177"/>
        <end position="207"/>
    </location>
</feature>
<proteinExistence type="predicted"/>
<dbReference type="EMBL" id="WMBQ01000002">
    <property type="protein sequence ID" value="MTD96255.1"/>
    <property type="molecule type" value="Genomic_DNA"/>
</dbReference>
<dbReference type="RefSeq" id="WP_154740697.1">
    <property type="nucleotide sequence ID" value="NZ_WMBQ01000002.1"/>
</dbReference>
<evidence type="ECO:0000313" key="4">
    <source>
        <dbReference type="Proteomes" id="UP000440694"/>
    </source>
</evidence>
<keyword evidence="2" id="KW-0732">Signal</keyword>
<organism evidence="3 4">
    <name type="scientific">Hyphomicrobium album</name>
    <dbReference type="NCBI Taxonomy" id="2665159"/>
    <lineage>
        <taxon>Bacteria</taxon>
        <taxon>Pseudomonadati</taxon>
        <taxon>Pseudomonadota</taxon>
        <taxon>Alphaproteobacteria</taxon>
        <taxon>Hyphomicrobiales</taxon>
        <taxon>Hyphomicrobiaceae</taxon>
        <taxon>Hyphomicrobium</taxon>
    </lineage>
</organism>
<name>A0A6I3KKG8_9HYPH</name>
<gene>
    <name evidence="3" type="ORF">GIW81_18095</name>
</gene>
<reference evidence="3 4" key="1">
    <citation type="submission" date="2019-11" db="EMBL/GenBank/DDBJ databases">
        <title>Identification of a novel strain.</title>
        <authorList>
            <person name="Xu Q."/>
            <person name="Wang G."/>
        </authorList>
    </citation>
    <scope>NUCLEOTIDE SEQUENCE [LARGE SCALE GENOMIC DNA]</scope>
    <source>
        <strain evidence="4">xq</strain>
    </source>
</reference>
<feature type="chain" id="PRO_5026051365" evidence="2">
    <location>
        <begin position="32"/>
        <end position="207"/>
    </location>
</feature>
<feature type="signal peptide" evidence="2">
    <location>
        <begin position="1"/>
        <end position="31"/>
    </location>
</feature>
<dbReference type="AlphaFoldDB" id="A0A6I3KKG8"/>
<protein>
    <submittedName>
        <fullName evidence="3">Uncharacterized protein</fullName>
    </submittedName>
</protein>
<keyword evidence="4" id="KW-1185">Reference proteome</keyword>
<evidence type="ECO:0000313" key="3">
    <source>
        <dbReference type="EMBL" id="MTD96255.1"/>
    </source>
</evidence>
<comment type="caution">
    <text evidence="3">The sequence shown here is derived from an EMBL/GenBank/DDBJ whole genome shotgun (WGS) entry which is preliminary data.</text>
</comment>
<evidence type="ECO:0000256" key="2">
    <source>
        <dbReference type="SAM" id="SignalP"/>
    </source>
</evidence>
<accession>A0A6I3KKG8</accession>
<dbReference type="Proteomes" id="UP000440694">
    <property type="component" value="Unassembled WGS sequence"/>
</dbReference>
<evidence type="ECO:0000256" key="1">
    <source>
        <dbReference type="SAM" id="MobiDB-lite"/>
    </source>
</evidence>
<sequence>MGTYPRTLFRLLGYAPVMLGLATALTVVARAAPDDKPAAPSKAPLTVEQPAGQMPDAYKLNMLIRTTLIALNQANQTGNYSVLRDLGTPQFQSLNSDARLAEIFAALRNRKLDLSPLLFFDPKLIREPALLPGGLLRLTGYIPTDPKRILFDLGFERIGNDWRLSAIVIDVQPLKSVPPASDLQSKAASEKKSAPAKAGAPAPPAKP</sequence>